<gene>
    <name evidence="4" type="ORF">FDA94_13485</name>
</gene>
<keyword evidence="5" id="KW-1185">Reference proteome</keyword>
<protein>
    <submittedName>
        <fullName evidence="4">PH domain-containing protein</fullName>
    </submittedName>
</protein>
<accession>A0A4U3MJX7</accession>
<evidence type="ECO:0000313" key="5">
    <source>
        <dbReference type="Proteomes" id="UP000308705"/>
    </source>
</evidence>
<proteinExistence type="predicted"/>
<dbReference type="InterPro" id="IPR019692">
    <property type="entry name" value="CFP-6_PH"/>
</dbReference>
<dbReference type="AlphaFoldDB" id="A0A4U3MJX7"/>
<dbReference type="Pfam" id="PF10756">
    <property type="entry name" value="bPH_6"/>
    <property type="match status" value="1"/>
</dbReference>
<feature type="transmembrane region" description="Helical" evidence="2">
    <location>
        <begin position="33"/>
        <end position="53"/>
    </location>
</feature>
<evidence type="ECO:0000259" key="3">
    <source>
        <dbReference type="Pfam" id="PF10756"/>
    </source>
</evidence>
<keyword evidence="2" id="KW-0812">Transmembrane</keyword>
<sequence length="199" mass="22069">MTFRSKTAWFFGWAWLVFVVANTVELIVRGRLPSALVVGAVLGFVTWMTYLLALRPATITEQGGVRVRNPFRTAYLPWSAIDDVTVTSAITITSGDLTVRCWTPMPTARERAKSLRQQNRQVKRGRYPTSEPTLTKGERAAREAMAGRTHADWVADEIKELATVRKRESTGEPTVTWAIDAFAATAAFLALVVATIIVL</sequence>
<comment type="caution">
    <text evidence="4">The sequence shown here is derived from an EMBL/GenBank/DDBJ whole genome shotgun (WGS) entry which is preliminary data.</text>
</comment>
<name>A0A4U3MJX7_9ACTN</name>
<dbReference type="RefSeq" id="WP_137247412.1">
    <property type="nucleotide sequence ID" value="NZ_SZQA01000011.1"/>
</dbReference>
<feature type="domain" description="Low molecular weight protein antigen 6 PH" evidence="3">
    <location>
        <begin position="55"/>
        <end position="91"/>
    </location>
</feature>
<feature type="region of interest" description="Disordered" evidence="1">
    <location>
        <begin position="113"/>
        <end position="133"/>
    </location>
</feature>
<feature type="transmembrane region" description="Helical" evidence="2">
    <location>
        <begin position="175"/>
        <end position="198"/>
    </location>
</feature>
<dbReference type="OrthoDB" id="3819655at2"/>
<evidence type="ECO:0000256" key="1">
    <source>
        <dbReference type="SAM" id="MobiDB-lite"/>
    </source>
</evidence>
<dbReference type="Proteomes" id="UP000308705">
    <property type="component" value="Unassembled WGS sequence"/>
</dbReference>
<evidence type="ECO:0000313" key="4">
    <source>
        <dbReference type="EMBL" id="TKK88317.1"/>
    </source>
</evidence>
<dbReference type="EMBL" id="SZQA01000011">
    <property type="protein sequence ID" value="TKK88317.1"/>
    <property type="molecule type" value="Genomic_DNA"/>
</dbReference>
<evidence type="ECO:0000256" key="2">
    <source>
        <dbReference type="SAM" id="Phobius"/>
    </source>
</evidence>
<keyword evidence="2" id="KW-0472">Membrane</keyword>
<reference evidence="4 5" key="1">
    <citation type="submission" date="2019-04" db="EMBL/GenBank/DDBJ databases">
        <title>Herbidospora sp. NEAU-GS14.nov., a novel actinomycete isolated from soil.</title>
        <authorList>
            <person name="Han L."/>
        </authorList>
    </citation>
    <scope>NUCLEOTIDE SEQUENCE [LARGE SCALE GENOMIC DNA]</scope>
    <source>
        <strain evidence="4 5">NEAU-GS14</strain>
    </source>
</reference>
<keyword evidence="2" id="KW-1133">Transmembrane helix</keyword>
<organism evidence="4 5">
    <name type="scientific">Herbidospora galbida</name>
    <dbReference type="NCBI Taxonomy" id="2575442"/>
    <lineage>
        <taxon>Bacteria</taxon>
        <taxon>Bacillati</taxon>
        <taxon>Actinomycetota</taxon>
        <taxon>Actinomycetes</taxon>
        <taxon>Streptosporangiales</taxon>
        <taxon>Streptosporangiaceae</taxon>
        <taxon>Herbidospora</taxon>
    </lineage>
</organism>